<name>A0AAD6YQH5_9AGAR</name>
<proteinExistence type="predicted"/>
<feature type="region of interest" description="Disordered" evidence="1">
    <location>
        <begin position="51"/>
        <end position="96"/>
    </location>
</feature>
<reference evidence="2" key="1">
    <citation type="submission" date="2023-03" db="EMBL/GenBank/DDBJ databases">
        <title>Massive genome expansion in bonnet fungi (Mycena s.s.) driven by repeated elements and novel gene families across ecological guilds.</title>
        <authorList>
            <consortium name="Lawrence Berkeley National Laboratory"/>
            <person name="Harder C.B."/>
            <person name="Miyauchi S."/>
            <person name="Viragh M."/>
            <person name="Kuo A."/>
            <person name="Thoen E."/>
            <person name="Andreopoulos B."/>
            <person name="Lu D."/>
            <person name="Skrede I."/>
            <person name="Drula E."/>
            <person name="Henrissat B."/>
            <person name="Morin E."/>
            <person name="Kohler A."/>
            <person name="Barry K."/>
            <person name="LaButti K."/>
            <person name="Morin E."/>
            <person name="Salamov A."/>
            <person name="Lipzen A."/>
            <person name="Mereny Z."/>
            <person name="Hegedus B."/>
            <person name="Baldrian P."/>
            <person name="Stursova M."/>
            <person name="Weitz H."/>
            <person name="Taylor A."/>
            <person name="Grigoriev I.V."/>
            <person name="Nagy L.G."/>
            <person name="Martin F."/>
            <person name="Kauserud H."/>
        </authorList>
    </citation>
    <scope>NUCLEOTIDE SEQUENCE</scope>
    <source>
        <strain evidence="2">9144</strain>
    </source>
</reference>
<accession>A0AAD6YQH5</accession>
<gene>
    <name evidence="2" type="ORF">GGX14DRAFT_386828</name>
</gene>
<feature type="compositionally biased region" description="Basic residues" evidence="1">
    <location>
        <begin position="57"/>
        <end position="66"/>
    </location>
</feature>
<sequence>MAWLSSLFGRQRSVRRLPLRIADGRTPHDRYSSKYNPSPLFQPLVWHHQGLRDAGHAHRRSVHKKMSSASSSRSSTLVPPSPRTHAHSRRPSPATQAEYLVEPSPAAAVIPELDPSSPRSPHARPHAKRVHVSLPPRWASTRRRTVAASCMTSCARSHPAAPPHAHAWPPCQYTSAASLLRLLTSCDPHDPRDPPARPPACVPMCTAGPALLVARYLSAHAPAPADAPSLRIIPILIFVFDSPMSMPLSPVLFLQATVSISIR</sequence>
<feature type="compositionally biased region" description="Basic residues" evidence="1">
    <location>
        <begin position="121"/>
        <end position="130"/>
    </location>
</feature>
<feature type="compositionally biased region" description="Low complexity" evidence="1">
    <location>
        <begin position="67"/>
        <end position="78"/>
    </location>
</feature>
<evidence type="ECO:0000313" key="2">
    <source>
        <dbReference type="EMBL" id="KAJ7226154.1"/>
    </source>
</evidence>
<evidence type="ECO:0000256" key="1">
    <source>
        <dbReference type="SAM" id="MobiDB-lite"/>
    </source>
</evidence>
<keyword evidence="3" id="KW-1185">Reference proteome</keyword>
<evidence type="ECO:0000313" key="3">
    <source>
        <dbReference type="Proteomes" id="UP001219525"/>
    </source>
</evidence>
<organism evidence="2 3">
    <name type="scientific">Mycena pura</name>
    <dbReference type="NCBI Taxonomy" id="153505"/>
    <lineage>
        <taxon>Eukaryota</taxon>
        <taxon>Fungi</taxon>
        <taxon>Dikarya</taxon>
        <taxon>Basidiomycota</taxon>
        <taxon>Agaricomycotina</taxon>
        <taxon>Agaricomycetes</taxon>
        <taxon>Agaricomycetidae</taxon>
        <taxon>Agaricales</taxon>
        <taxon>Marasmiineae</taxon>
        <taxon>Mycenaceae</taxon>
        <taxon>Mycena</taxon>
    </lineage>
</organism>
<protein>
    <submittedName>
        <fullName evidence="2">Uncharacterized protein</fullName>
    </submittedName>
</protein>
<dbReference type="AlphaFoldDB" id="A0AAD6YQH5"/>
<dbReference type="Proteomes" id="UP001219525">
    <property type="component" value="Unassembled WGS sequence"/>
</dbReference>
<comment type="caution">
    <text evidence="2">The sequence shown here is derived from an EMBL/GenBank/DDBJ whole genome shotgun (WGS) entry which is preliminary data.</text>
</comment>
<dbReference type="EMBL" id="JARJCW010000004">
    <property type="protein sequence ID" value="KAJ7226154.1"/>
    <property type="molecule type" value="Genomic_DNA"/>
</dbReference>
<feature type="region of interest" description="Disordered" evidence="1">
    <location>
        <begin position="109"/>
        <end position="130"/>
    </location>
</feature>